<sequence length="392" mass="43368">MAALAAGVALGAAVGSMVFAGVSGVANSATAWQGYKKVDHYEGSEGAETGNSQSFGCFGCPFVKKDYVKHYFVCNLKRDDTSPLPPSCMILFPAPVDDSAPTRRHRFMKLIYRKFHRLRRGKPPRVAKTPPNTPSLGGTVKVTELQNTNHHLGDKKVGLTTAHLQNGKHSRSLPPSDTYVGLNMGRQAAYTSTMAKEHWNTFQNGSFTADEKTAPPTIAVVNWTAQVITMYIKPNNKAKEMYYRNYQVLNPNLALFEKEFKGFVVLSGIIVDGKLAGTNSQIVVAKDNRRCPLKSVNSWTWLGFERDPNMKLPSKFQFLAMKRAAIFGIIESLYKDPTLLDVTMLDGGKGCQKECAQVVALHKERLEFQPDNAFSVFAFNANEYSNQRVLVG</sequence>
<comment type="caution">
    <text evidence="2">The sequence shown here is derived from an EMBL/GenBank/DDBJ whole genome shotgun (WGS) entry which is preliminary data.</text>
</comment>
<accession>A0A8T0I644</accession>
<gene>
    <name evidence="2" type="ORF">KC19_4G032700</name>
</gene>
<proteinExistence type="predicted"/>
<reference evidence="2" key="1">
    <citation type="submission" date="2020-06" db="EMBL/GenBank/DDBJ databases">
        <title>WGS assembly of Ceratodon purpureus strain R40.</title>
        <authorList>
            <person name="Carey S.B."/>
            <person name="Jenkins J."/>
            <person name="Shu S."/>
            <person name="Lovell J.T."/>
            <person name="Sreedasyam A."/>
            <person name="Maumus F."/>
            <person name="Tiley G.P."/>
            <person name="Fernandez-Pozo N."/>
            <person name="Barry K."/>
            <person name="Chen C."/>
            <person name="Wang M."/>
            <person name="Lipzen A."/>
            <person name="Daum C."/>
            <person name="Saski C.A."/>
            <person name="Payton A.C."/>
            <person name="Mcbreen J.C."/>
            <person name="Conrad R.E."/>
            <person name="Kollar L.M."/>
            <person name="Olsson S."/>
            <person name="Huttunen S."/>
            <person name="Landis J.B."/>
            <person name="Wickett N.J."/>
            <person name="Johnson M.G."/>
            <person name="Rensing S.A."/>
            <person name="Grimwood J."/>
            <person name="Schmutz J."/>
            <person name="Mcdaniel S.F."/>
        </authorList>
    </citation>
    <scope>NUCLEOTIDE SEQUENCE</scope>
    <source>
        <strain evidence="2">R40</strain>
    </source>
</reference>
<dbReference type="EMBL" id="CM026424">
    <property type="protein sequence ID" value="KAG0578556.1"/>
    <property type="molecule type" value="Genomic_DNA"/>
</dbReference>
<keyword evidence="1" id="KW-0732">Signal</keyword>
<evidence type="ECO:0000256" key="1">
    <source>
        <dbReference type="SAM" id="SignalP"/>
    </source>
</evidence>
<feature type="signal peptide" evidence="1">
    <location>
        <begin position="1"/>
        <end position="24"/>
    </location>
</feature>
<evidence type="ECO:0000313" key="3">
    <source>
        <dbReference type="Proteomes" id="UP000822688"/>
    </source>
</evidence>
<dbReference type="AlphaFoldDB" id="A0A8T0I644"/>
<name>A0A8T0I644_CERPU</name>
<keyword evidence="3" id="KW-1185">Reference proteome</keyword>
<feature type="chain" id="PRO_5035849801" evidence="1">
    <location>
        <begin position="25"/>
        <end position="392"/>
    </location>
</feature>
<dbReference type="Proteomes" id="UP000822688">
    <property type="component" value="Chromosome 4"/>
</dbReference>
<evidence type="ECO:0000313" key="2">
    <source>
        <dbReference type="EMBL" id="KAG0578556.1"/>
    </source>
</evidence>
<protein>
    <submittedName>
        <fullName evidence="2">Uncharacterized protein</fullName>
    </submittedName>
</protein>
<organism evidence="2 3">
    <name type="scientific">Ceratodon purpureus</name>
    <name type="common">Fire moss</name>
    <name type="synonym">Dicranum purpureum</name>
    <dbReference type="NCBI Taxonomy" id="3225"/>
    <lineage>
        <taxon>Eukaryota</taxon>
        <taxon>Viridiplantae</taxon>
        <taxon>Streptophyta</taxon>
        <taxon>Embryophyta</taxon>
        <taxon>Bryophyta</taxon>
        <taxon>Bryophytina</taxon>
        <taxon>Bryopsida</taxon>
        <taxon>Dicranidae</taxon>
        <taxon>Pseudoditrichales</taxon>
        <taxon>Ditrichaceae</taxon>
        <taxon>Ceratodon</taxon>
    </lineage>
</organism>